<keyword evidence="1" id="KW-0812">Transmembrane</keyword>
<dbReference type="InterPro" id="IPR051790">
    <property type="entry name" value="Cytochrome_c-biogenesis_DsbD"/>
</dbReference>
<feature type="transmembrane region" description="Helical" evidence="1">
    <location>
        <begin position="156"/>
        <end position="181"/>
    </location>
</feature>
<sequence length="215" mass="21951">MVGFAITAGVTTFFSPCSYPLLPGYVGFYVNQTEGQGSSVSGSVLRGLVAGIGVLVTFTALFGAAYWLGQNLLTNITILETAVGVALVAFGLLVVFDLAPSLSVPLPKRRSGLAGFGIFGAGYALAAAGCVAPVFIGVVSQSMTMDPVPAMLVVGSYIGIVVVLMVALTVATGVGLVANAGWIAGHTKTLERIAGIVMILAGLGQIYLTHFVNTY</sequence>
<dbReference type="PANTHER" id="PTHR31272">
    <property type="entry name" value="CYTOCHROME C-TYPE BIOGENESIS PROTEIN HI_1454-RELATED"/>
    <property type="match status" value="1"/>
</dbReference>
<dbReference type="OrthoDB" id="205803at2157"/>
<evidence type="ECO:0000313" key="3">
    <source>
        <dbReference type="Proteomes" id="UP000199199"/>
    </source>
</evidence>
<dbReference type="AlphaFoldDB" id="A0A1I6U528"/>
<dbReference type="Proteomes" id="UP000199199">
    <property type="component" value="Unassembled WGS sequence"/>
</dbReference>
<proteinExistence type="predicted"/>
<accession>A0A1I6U528</accession>
<keyword evidence="3" id="KW-1185">Reference proteome</keyword>
<reference evidence="3" key="1">
    <citation type="submission" date="2016-10" db="EMBL/GenBank/DDBJ databases">
        <authorList>
            <person name="Varghese N."/>
            <person name="Submissions S."/>
        </authorList>
    </citation>
    <scope>NUCLEOTIDE SEQUENCE [LARGE SCALE GENOMIC DNA]</scope>
    <source>
        <strain evidence="3">DSM 22427</strain>
    </source>
</reference>
<name>A0A1I6U528_9EURY</name>
<organism evidence="2 3">
    <name type="scientific">Halostagnicola kamekurae</name>
    <dbReference type="NCBI Taxonomy" id="619731"/>
    <lineage>
        <taxon>Archaea</taxon>
        <taxon>Methanobacteriati</taxon>
        <taxon>Methanobacteriota</taxon>
        <taxon>Stenosarchaea group</taxon>
        <taxon>Halobacteria</taxon>
        <taxon>Halobacteriales</taxon>
        <taxon>Natrialbaceae</taxon>
        <taxon>Halostagnicola</taxon>
    </lineage>
</organism>
<dbReference type="PANTHER" id="PTHR31272:SF9">
    <property type="entry name" value="BLL1027 PROTEIN"/>
    <property type="match status" value="1"/>
</dbReference>
<feature type="transmembrane region" description="Helical" evidence="1">
    <location>
        <begin position="112"/>
        <end position="136"/>
    </location>
</feature>
<gene>
    <name evidence="2" type="ORF">SAMN04488556_3561</name>
</gene>
<dbReference type="EMBL" id="FOZS01000004">
    <property type="protein sequence ID" value="SFS96556.1"/>
    <property type="molecule type" value="Genomic_DNA"/>
</dbReference>
<keyword evidence="1" id="KW-1133">Transmembrane helix</keyword>
<feature type="transmembrane region" description="Helical" evidence="1">
    <location>
        <begin position="81"/>
        <end position="100"/>
    </location>
</feature>
<feature type="transmembrane region" description="Helical" evidence="1">
    <location>
        <begin position="48"/>
        <end position="69"/>
    </location>
</feature>
<keyword evidence="1" id="KW-0472">Membrane</keyword>
<evidence type="ECO:0000256" key="1">
    <source>
        <dbReference type="SAM" id="Phobius"/>
    </source>
</evidence>
<protein>
    <submittedName>
        <fullName evidence="2">Cytochrome c-type biogenesis protein</fullName>
    </submittedName>
</protein>
<evidence type="ECO:0000313" key="2">
    <source>
        <dbReference type="EMBL" id="SFS96556.1"/>
    </source>
</evidence>
<feature type="transmembrane region" description="Helical" evidence="1">
    <location>
        <begin position="193"/>
        <end position="212"/>
    </location>
</feature>